<keyword evidence="2" id="KW-1185">Reference proteome</keyword>
<accession>A0ABS2RK38</accession>
<name>A0ABS2RK38_9ACTN</name>
<gene>
    <name evidence="1" type="ORF">JOE57_002299</name>
</gene>
<protein>
    <submittedName>
        <fullName evidence="1">Uncharacterized protein</fullName>
    </submittedName>
</protein>
<evidence type="ECO:0000313" key="1">
    <source>
        <dbReference type="EMBL" id="MBM7799378.1"/>
    </source>
</evidence>
<evidence type="ECO:0000313" key="2">
    <source>
        <dbReference type="Proteomes" id="UP000704762"/>
    </source>
</evidence>
<proteinExistence type="predicted"/>
<dbReference type="EMBL" id="JAFBCF010000001">
    <property type="protein sequence ID" value="MBM7799378.1"/>
    <property type="molecule type" value="Genomic_DNA"/>
</dbReference>
<sequence length="187" mass="19950">MTAARVAADASGLTAARVRAELTRLLDNLLIGVPSGAETPADFPLRRPMPIDTTALAATSGRSGRRARHRSIVPVPVAGGWSHVLVSREGDAFSVSTVLGGRNWQPITTRTVDLSRLIARIDLGKSSSLLVDEEDRRVQVTWPAIAGAGRWRRWWTRRSPAAGGSGSLMTWASTGRSVVSWGGGARC</sequence>
<reference evidence="1 2" key="1">
    <citation type="submission" date="2021-01" db="EMBL/GenBank/DDBJ databases">
        <title>Sequencing the genomes of 1000 actinobacteria strains.</title>
        <authorList>
            <person name="Klenk H.-P."/>
        </authorList>
    </citation>
    <scope>NUCLEOTIDE SEQUENCE [LARGE SCALE GENOMIC DNA]</scope>
    <source>
        <strain evidence="1 2">DSM 18662</strain>
    </source>
</reference>
<dbReference type="Proteomes" id="UP000704762">
    <property type="component" value="Unassembled WGS sequence"/>
</dbReference>
<comment type="caution">
    <text evidence="1">The sequence shown here is derived from an EMBL/GenBank/DDBJ whole genome shotgun (WGS) entry which is preliminary data.</text>
</comment>
<organism evidence="1 2">
    <name type="scientific">Microlunatus panaciterrae</name>
    <dbReference type="NCBI Taxonomy" id="400768"/>
    <lineage>
        <taxon>Bacteria</taxon>
        <taxon>Bacillati</taxon>
        <taxon>Actinomycetota</taxon>
        <taxon>Actinomycetes</taxon>
        <taxon>Propionibacteriales</taxon>
        <taxon>Propionibacteriaceae</taxon>
        <taxon>Microlunatus</taxon>
    </lineage>
</organism>